<dbReference type="PROSITE" id="PS50297">
    <property type="entry name" value="ANK_REP_REGION"/>
    <property type="match status" value="2"/>
</dbReference>
<dbReference type="PANTHER" id="PTHR24198:SF165">
    <property type="entry name" value="ANKYRIN REPEAT-CONTAINING PROTEIN-RELATED"/>
    <property type="match status" value="1"/>
</dbReference>
<dbReference type="PANTHER" id="PTHR24198">
    <property type="entry name" value="ANKYRIN REPEAT AND PROTEIN KINASE DOMAIN-CONTAINING PROTEIN"/>
    <property type="match status" value="1"/>
</dbReference>
<proteinExistence type="predicted"/>
<keyword evidence="1" id="KW-0677">Repeat</keyword>
<evidence type="ECO:0000313" key="4">
    <source>
        <dbReference type="EMBL" id="CEL72326.1"/>
    </source>
</evidence>
<gene>
    <name evidence="4" type="ORF">BN1205_058010</name>
</gene>
<organism evidence="4">
    <name type="scientific">Toxoplasma gondii (strain ATCC 50861 / VEG)</name>
    <dbReference type="NCBI Taxonomy" id="432359"/>
    <lineage>
        <taxon>Eukaryota</taxon>
        <taxon>Sar</taxon>
        <taxon>Alveolata</taxon>
        <taxon>Apicomplexa</taxon>
        <taxon>Conoidasida</taxon>
        <taxon>Coccidia</taxon>
        <taxon>Eucoccidiorida</taxon>
        <taxon>Eimeriorina</taxon>
        <taxon>Sarcocystidae</taxon>
        <taxon>Toxoplasma</taxon>
    </lineage>
</organism>
<feature type="repeat" description="ANK" evidence="3">
    <location>
        <begin position="281"/>
        <end position="313"/>
    </location>
</feature>
<evidence type="ECO:0000256" key="3">
    <source>
        <dbReference type="PROSITE-ProRule" id="PRU00023"/>
    </source>
</evidence>
<dbReference type="EMBL" id="LN714492">
    <property type="protein sequence ID" value="CEL72326.1"/>
    <property type="molecule type" value="Genomic_DNA"/>
</dbReference>
<evidence type="ECO:0000256" key="2">
    <source>
        <dbReference type="ARBA" id="ARBA00023043"/>
    </source>
</evidence>
<dbReference type="Pfam" id="PF12796">
    <property type="entry name" value="Ank_2"/>
    <property type="match status" value="1"/>
</dbReference>
<accession>A0A0F7UV62</accession>
<dbReference type="InterPro" id="IPR036770">
    <property type="entry name" value="Ankyrin_rpt-contain_sf"/>
</dbReference>
<protein>
    <submittedName>
        <fullName evidence="4">Ankyrin repeat-containing protein</fullName>
    </submittedName>
</protein>
<feature type="repeat" description="ANK" evidence="3">
    <location>
        <begin position="314"/>
        <end position="346"/>
    </location>
</feature>
<dbReference type="Gene3D" id="1.25.40.20">
    <property type="entry name" value="Ankyrin repeat-containing domain"/>
    <property type="match status" value="1"/>
</dbReference>
<evidence type="ECO:0000256" key="1">
    <source>
        <dbReference type="ARBA" id="ARBA00022737"/>
    </source>
</evidence>
<sequence>MRLVIFSALYTASSFSTKLYNFPSSRRSVKARVRCMRALTVCSMADRAAPYSSKEHPCRVEIEKGVVNPLFPAFLARESWESEADPNDCGHDPEDVFNNGDNVTDSGSGFASCASAGDRHDPCLEALFSDTPSAALCTLIDTAPHCLYSGEVQDRLIRNCVQPQHSDAESASVCDLLLRHCRSTSEHDVQTSERSDGPARIPMSHFAVWQALRCSCLQGKKRTFETLCALGVDVQAADAAAQQQQKGSLVHAAAVGGSQSIIQRLLDDYHLSPEGLTTNSNHNEPVHLAAAHGRTHALLQLINRGVSIDTRDRHGRTPLFHAAVNGHLSTVKALTESGARIQVTDYDGISLIEEATRRARIRDGQGRQALAEYLQHMLQQRKEEDGACS</sequence>
<keyword evidence="2 3" id="KW-0040">ANK repeat</keyword>
<dbReference type="InterPro" id="IPR002110">
    <property type="entry name" value="Ankyrin_rpt"/>
</dbReference>
<dbReference type="PROSITE" id="PS50088">
    <property type="entry name" value="ANK_REPEAT"/>
    <property type="match status" value="2"/>
</dbReference>
<name>A0A0F7UV62_TOXGV</name>
<reference evidence="4" key="1">
    <citation type="journal article" date="2015" name="PLoS ONE">
        <title>Comprehensive Evaluation of Toxoplasma gondii VEG and Neospora caninum LIV Genomes with Tachyzoite Stage Transcriptome and Proteome Defines Novel Transcript Features.</title>
        <authorList>
            <person name="Ramaprasad A."/>
            <person name="Mourier T."/>
            <person name="Naeem R."/>
            <person name="Malas T.B."/>
            <person name="Moussa E."/>
            <person name="Panigrahi A."/>
            <person name="Vermont S.J."/>
            <person name="Otto T.D."/>
            <person name="Wastling J."/>
            <person name="Pain A."/>
        </authorList>
    </citation>
    <scope>NUCLEOTIDE SEQUENCE</scope>
    <source>
        <strain evidence="4">VEG</strain>
    </source>
</reference>
<dbReference type="AlphaFoldDB" id="A0A0F7UV62"/>
<dbReference type="SMART" id="SM00248">
    <property type="entry name" value="ANK"/>
    <property type="match status" value="2"/>
</dbReference>
<dbReference type="SUPFAM" id="SSF48403">
    <property type="entry name" value="Ankyrin repeat"/>
    <property type="match status" value="1"/>
</dbReference>